<dbReference type="RefSeq" id="WP_117395684.1">
    <property type="nucleotide sequence ID" value="NZ_CP021330.1"/>
</dbReference>
<organism evidence="3 4">
    <name type="scientific">Maritalea myrionectae</name>
    <dbReference type="NCBI Taxonomy" id="454601"/>
    <lineage>
        <taxon>Bacteria</taxon>
        <taxon>Pseudomonadati</taxon>
        <taxon>Pseudomonadota</taxon>
        <taxon>Alphaproteobacteria</taxon>
        <taxon>Hyphomicrobiales</taxon>
        <taxon>Devosiaceae</taxon>
        <taxon>Maritalea</taxon>
    </lineage>
</organism>
<proteinExistence type="predicted"/>
<sequence length="823" mass="87002">MTQSVAYVEIDIDYCSLTYGTSPCTAAIGVTGTKKCFNSLKTCQDRANFTNSPVTLRFGTNTDFDALPYLAGFSFQPGRIAPGKSLGVRSSLTVTLSDHPHSDTGDGYDKYISDRGIDPYTQGTHWGKFRPRQPYLRARTLRYIQGVKGQDIADMETRTFTIEGFNGPNRDGKYTITAKDDLKRADGDRALYPALSPGSLIADITSGDTSATLSPSGIGDSDYPASGYVTIGGKEICSFTRSADVLTLTRGQYNTDAIAHSGGDRVQVGKEYLAQDPADVLNDLLVNGAGVDASEIPLSEWQTETTDYYGRVISALIPEPTPVDQLASEIIEQCGLMVWWDDLEPEVRLRVLREIPTDALRFDDTKILQGSLQITEQPNERVSRVETYYGMRNPVESIKNKDNYRASELYIDTEAEENDGKAIRQIHSRWIATGGSAAAERVNKLIIGMYRDAPRKFTFNIYRHSDQEPKMGDGCIISDPMLVTDEGVRVDVPAQILRVSPRRDYYEIEAQEFLFDDIEPLDPNDRPITISSNDSDVNLRTLHDALYPAPTGGEVVTLNVNSGVVIKANAVSTYALNIGSWPELDTTGDITNGSAVVTNIPDTSSLVADMFVSGVGIPDGTKILSVDSGTQVTLDANATSTATTSAIKFHLVRITVNQNGVLTGKGGKGANGRGGDNNPGYDGQDGGDAFYLRYPINLNADSGATIQGGGGGGGGGAGDYIGWFGPQANGGGGGGGAGYGLGGTGAPGAQNGAAGGLDTGGAGGNSNQGQPAGDGGDRAQVGGDASDSPITGGDGGAAGQAVDGWSYVLEGTFSGTYYGAKVN</sequence>
<feature type="region of interest" description="Disordered" evidence="1">
    <location>
        <begin position="665"/>
        <end position="686"/>
    </location>
</feature>
<evidence type="ECO:0000313" key="3">
    <source>
        <dbReference type="EMBL" id="AVX04355.1"/>
    </source>
</evidence>
<reference evidence="3 4" key="1">
    <citation type="submission" date="2017-05" db="EMBL/GenBank/DDBJ databases">
        <title>Genome Analysis of Maritalea myrionectae HL2708#5.</title>
        <authorList>
            <consortium name="Cotde Inc.-PKNU"/>
            <person name="Jang D."/>
            <person name="Oh H.-M."/>
        </authorList>
    </citation>
    <scope>NUCLEOTIDE SEQUENCE [LARGE SCALE GENOMIC DNA]</scope>
    <source>
        <strain evidence="3 4">HL2708#5</strain>
    </source>
</reference>
<gene>
    <name evidence="3" type="ORF">MXMO3_01830</name>
</gene>
<dbReference type="AlphaFoldDB" id="A0A2R4MEI4"/>
<dbReference type="InterPro" id="IPR007932">
    <property type="entry name" value="Receptor-recog_Gp38"/>
</dbReference>
<name>A0A2R4MEI4_9HYPH</name>
<evidence type="ECO:0000259" key="2">
    <source>
        <dbReference type="Pfam" id="PF05268"/>
    </source>
</evidence>
<evidence type="ECO:0000313" key="4">
    <source>
        <dbReference type="Proteomes" id="UP000258927"/>
    </source>
</evidence>
<protein>
    <submittedName>
        <fullName evidence="3">Acanthoscurrin-1</fullName>
    </submittedName>
</protein>
<feature type="region of interest" description="Disordered" evidence="1">
    <location>
        <begin position="750"/>
        <end position="797"/>
    </location>
</feature>
<feature type="compositionally biased region" description="Gly residues" evidence="1">
    <location>
        <begin position="753"/>
        <end position="766"/>
    </location>
</feature>
<accession>A0A2R4MEI4</accession>
<evidence type="ECO:0000256" key="1">
    <source>
        <dbReference type="SAM" id="MobiDB-lite"/>
    </source>
</evidence>
<keyword evidence="4" id="KW-1185">Reference proteome</keyword>
<dbReference type="KEGG" id="mmyr:MXMO3_01830"/>
<dbReference type="Proteomes" id="UP000258927">
    <property type="component" value="Chromosome"/>
</dbReference>
<dbReference type="EMBL" id="CP021330">
    <property type="protein sequence ID" value="AVX04355.1"/>
    <property type="molecule type" value="Genomic_DNA"/>
</dbReference>
<feature type="compositionally biased region" description="Gly residues" evidence="1">
    <location>
        <begin position="665"/>
        <end position="677"/>
    </location>
</feature>
<dbReference type="Pfam" id="PF05268">
    <property type="entry name" value="GP38"/>
    <property type="match status" value="1"/>
</dbReference>
<feature type="domain" description="Receptor-recognising protein Gp38" evidence="2">
    <location>
        <begin position="631"/>
        <end position="818"/>
    </location>
</feature>